<reference evidence="1 2" key="1">
    <citation type="submission" date="2021-06" db="EMBL/GenBank/DDBJ databases">
        <title>Caerostris extrusa draft genome.</title>
        <authorList>
            <person name="Kono N."/>
            <person name="Arakawa K."/>
        </authorList>
    </citation>
    <scope>NUCLEOTIDE SEQUENCE [LARGE SCALE GENOMIC DNA]</scope>
</reference>
<name>A0AAV4MAC7_CAEEX</name>
<organism evidence="1 2">
    <name type="scientific">Caerostris extrusa</name>
    <name type="common">Bark spider</name>
    <name type="synonym">Caerostris bankana</name>
    <dbReference type="NCBI Taxonomy" id="172846"/>
    <lineage>
        <taxon>Eukaryota</taxon>
        <taxon>Metazoa</taxon>
        <taxon>Ecdysozoa</taxon>
        <taxon>Arthropoda</taxon>
        <taxon>Chelicerata</taxon>
        <taxon>Arachnida</taxon>
        <taxon>Araneae</taxon>
        <taxon>Araneomorphae</taxon>
        <taxon>Entelegynae</taxon>
        <taxon>Araneoidea</taxon>
        <taxon>Araneidae</taxon>
        <taxon>Caerostris</taxon>
    </lineage>
</organism>
<keyword evidence="2" id="KW-1185">Reference proteome</keyword>
<gene>
    <name evidence="1" type="ORF">CEXT_701291</name>
</gene>
<evidence type="ECO:0000313" key="2">
    <source>
        <dbReference type="Proteomes" id="UP001054945"/>
    </source>
</evidence>
<dbReference type="EMBL" id="BPLR01019577">
    <property type="protein sequence ID" value="GIX69346.1"/>
    <property type="molecule type" value="Genomic_DNA"/>
</dbReference>
<sequence length="124" mass="14506">MKDIGLESPAFMVIWKGYEFIIVFGTFCSQNQKFKWLFLHLRYFKKRMAVPYVLGLVRLIFNKTTNNSMLCVCCSDLQYDNYYSANNSIDLPSVEKICSMVTERQAYRYSLTSTIVEQHKIQAA</sequence>
<protein>
    <submittedName>
        <fullName evidence="1">Uncharacterized protein</fullName>
    </submittedName>
</protein>
<dbReference type="AlphaFoldDB" id="A0AAV4MAC7"/>
<evidence type="ECO:0000313" key="1">
    <source>
        <dbReference type="EMBL" id="GIX69346.1"/>
    </source>
</evidence>
<dbReference type="Proteomes" id="UP001054945">
    <property type="component" value="Unassembled WGS sequence"/>
</dbReference>
<comment type="caution">
    <text evidence="1">The sequence shown here is derived from an EMBL/GenBank/DDBJ whole genome shotgun (WGS) entry which is preliminary data.</text>
</comment>
<proteinExistence type="predicted"/>
<accession>A0AAV4MAC7</accession>